<evidence type="ECO:0008006" key="3">
    <source>
        <dbReference type="Google" id="ProtNLM"/>
    </source>
</evidence>
<accession>A0ABT1XIT2</accession>
<proteinExistence type="predicted"/>
<name>A0ABT1XIT2_9BURK</name>
<dbReference type="SUPFAM" id="SSF57850">
    <property type="entry name" value="RING/U-box"/>
    <property type="match status" value="1"/>
</dbReference>
<reference evidence="1" key="1">
    <citation type="submission" date="2022-07" db="EMBL/GenBank/DDBJ databases">
        <authorList>
            <person name="Xamxidin M."/>
        </authorList>
    </citation>
    <scope>NUCLEOTIDE SEQUENCE</scope>
    <source>
        <strain evidence="1">YS8-69</strain>
    </source>
</reference>
<evidence type="ECO:0000313" key="2">
    <source>
        <dbReference type="Proteomes" id="UP001165267"/>
    </source>
</evidence>
<organism evidence="1 2">
    <name type="scientific">Limnobacter parvus</name>
    <dbReference type="NCBI Taxonomy" id="2939690"/>
    <lineage>
        <taxon>Bacteria</taxon>
        <taxon>Pseudomonadati</taxon>
        <taxon>Pseudomonadota</taxon>
        <taxon>Betaproteobacteria</taxon>
        <taxon>Burkholderiales</taxon>
        <taxon>Burkholderiaceae</taxon>
        <taxon>Limnobacter</taxon>
    </lineage>
</organism>
<sequence>MISAKNSTTPGTQQPNDAQLEACPVCWETDSRQAPQTDFCSNQHKACANCVKRLAEQAIQDHSTLPCMICRKPINPEIALQSALKALKSINTCATGLKISDMQSTHWILYARDIDIDQTIELEGQEFTKRDCLVQAAKAMPTHIDAWAELGVSLTEGERVVIRGKSYDKARCFVKASSAARTASA</sequence>
<evidence type="ECO:0000313" key="1">
    <source>
        <dbReference type="EMBL" id="MCR2746192.1"/>
    </source>
</evidence>
<gene>
    <name evidence="1" type="ORF">NSP04_05990</name>
</gene>
<dbReference type="InterPro" id="IPR013083">
    <property type="entry name" value="Znf_RING/FYVE/PHD"/>
</dbReference>
<dbReference type="EMBL" id="JANKHG010000016">
    <property type="protein sequence ID" value="MCR2746192.1"/>
    <property type="molecule type" value="Genomic_DNA"/>
</dbReference>
<keyword evidence="2" id="KW-1185">Reference proteome</keyword>
<comment type="caution">
    <text evidence="1">The sequence shown here is derived from an EMBL/GenBank/DDBJ whole genome shotgun (WGS) entry which is preliminary data.</text>
</comment>
<protein>
    <recommendedName>
        <fullName evidence="3">RING-type domain-containing protein</fullName>
    </recommendedName>
</protein>
<dbReference type="Proteomes" id="UP001165267">
    <property type="component" value="Unassembled WGS sequence"/>
</dbReference>
<dbReference type="Gene3D" id="3.30.40.10">
    <property type="entry name" value="Zinc/RING finger domain, C3HC4 (zinc finger)"/>
    <property type="match status" value="1"/>
</dbReference>